<evidence type="ECO:0000313" key="1">
    <source>
        <dbReference type="EMBL" id="NDJ18612.1"/>
    </source>
</evidence>
<dbReference type="EMBL" id="WVIE01000018">
    <property type="protein sequence ID" value="NDJ18612.1"/>
    <property type="molecule type" value="Genomic_DNA"/>
</dbReference>
<gene>
    <name evidence="1" type="ORF">GS601_15180</name>
</gene>
<proteinExistence type="predicted"/>
<dbReference type="Proteomes" id="UP000646053">
    <property type="component" value="Unassembled WGS sequence"/>
</dbReference>
<protein>
    <submittedName>
        <fullName evidence="1">(2Fe-2S) ferredoxin domain-containing protein</fullName>
    </submittedName>
</protein>
<dbReference type="RefSeq" id="WP_162424140.1">
    <property type="nucleotide sequence ID" value="NZ_WVIE01000018.1"/>
</dbReference>
<name>A0A8J7Z1I4_9CYAN</name>
<keyword evidence="2" id="KW-1185">Reference proteome</keyword>
<accession>A0A8J7Z1I4</accession>
<dbReference type="SUPFAM" id="SSF52833">
    <property type="entry name" value="Thioredoxin-like"/>
    <property type="match status" value="1"/>
</dbReference>
<evidence type="ECO:0000313" key="2">
    <source>
        <dbReference type="Proteomes" id="UP000646053"/>
    </source>
</evidence>
<reference evidence="1" key="1">
    <citation type="submission" date="2019-12" db="EMBL/GenBank/DDBJ databases">
        <title>High-Quality draft genome sequences of three cyanobacteria isolated from the limestone walls of the Old Cathedral of Coimbra.</title>
        <authorList>
            <person name="Tiago I."/>
            <person name="Soares F."/>
            <person name="Portugal A."/>
        </authorList>
    </citation>
    <scope>NUCLEOTIDE SEQUENCE</scope>
    <source>
        <strain evidence="1">A</strain>
    </source>
</reference>
<dbReference type="InterPro" id="IPR036249">
    <property type="entry name" value="Thioredoxin-like_sf"/>
</dbReference>
<dbReference type="Gene3D" id="3.40.30.10">
    <property type="entry name" value="Glutaredoxin"/>
    <property type="match status" value="1"/>
</dbReference>
<dbReference type="CDD" id="cd02980">
    <property type="entry name" value="TRX_Fd_family"/>
    <property type="match status" value="1"/>
</dbReference>
<sequence length="205" mass="22377">MSKSHKESQFQLEGRFLGYVFKDGYKIKRLELVTPDAEFSIKVTKESRLSLERSLLPGDLIRVVGMQKRDSKTGAVKMKAISVSLASGEAIEVPSAAQTKPGKMSVLYCQKSSCMKRGGKAACQALSQALSDRTLSDKVAVKGTGCMKACSKGPNFVFMPGKVRYSKVSAKDMSTLVDEHFPRSLDVQEPLLPTERLPIEAVAGR</sequence>
<dbReference type="Pfam" id="PF01257">
    <property type="entry name" value="2Fe-2S_thioredx"/>
    <property type="match status" value="1"/>
</dbReference>
<organism evidence="1 2">
    <name type="scientific">Myxacorys almedinensis A</name>
    <dbReference type="NCBI Taxonomy" id="2690445"/>
    <lineage>
        <taxon>Bacteria</taxon>
        <taxon>Bacillati</taxon>
        <taxon>Cyanobacteriota</taxon>
        <taxon>Cyanophyceae</taxon>
        <taxon>Leptolyngbyales</taxon>
        <taxon>Leptolyngbyaceae</taxon>
        <taxon>Myxacorys</taxon>
        <taxon>Myxacorys almedinensis</taxon>
    </lineage>
</organism>
<comment type="caution">
    <text evidence="1">The sequence shown here is derived from an EMBL/GenBank/DDBJ whole genome shotgun (WGS) entry which is preliminary data.</text>
</comment>
<dbReference type="AlphaFoldDB" id="A0A8J7Z1I4"/>